<dbReference type="InterPro" id="IPR027417">
    <property type="entry name" value="P-loop_NTPase"/>
</dbReference>
<dbReference type="PROSITE" id="PS00211">
    <property type="entry name" value="ABC_TRANSPORTER_1"/>
    <property type="match status" value="1"/>
</dbReference>
<dbReference type="InterPro" id="IPR003439">
    <property type="entry name" value="ABC_transporter-like_ATP-bd"/>
</dbReference>
<dbReference type="GO" id="GO:0016887">
    <property type="term" value="F:ATP hydrolysis activity"/>
    <property type="evidence" value="ECO:0007669"/>
    <property type="project" value="InterPro"/>
</dbReference>
<dbReference type="GO" id="GO:0008643">
    <property type="term" value="P:carbohydrate transport"/>
    <property type="evidence" value="ECO:0007669"/>
    <property type="project" value="InterPro"/>
</dbReference>
<proteinExistence type="predicted"/>
<organism evidence="5 6">
    <name type="scientific">Deinococcus gobiensis (strain DSM 21396 / JCM 16679 / CGMCC 1.7299 / I-0)</name>
    <dbReference type="NCBI Taxonomy" id="745776"/>
    <lineage>
        <taxon>Bacteria</taxon>
        <taxon>Thermotogati</taxon>
        <taxon>Deinococcota</taxon>
        <taxon>Deinococci</taxon>
        <taxon>Deinococcales</taxon>
        <taxon>Deinococcaceae</taxon>
        <taxon>Deinococcus</taxon>
    </lineage>
</organism>
<name>H8GWG8_DEIGI</name>
<dbReference type="AlphaFoldDB" id="H8GWG8"/>
<keyword evidence="3" id="KW-0067">ATP-binding</keyword>
<dbReference type="HOGENOM" id="CLU_000604_1_1_0"/>
<dbReference type="InterPro" id="IPR008995">
    <property type="entry name" value="Mo/tungstate-bd_C_term_dom"/>
</dbReference>
<dbReference type="FunFam" id="3.40.50.300:FF:000042">
    <property type="entry name" value="Maltose/maltodextrin ABC transporter, ATP-binding protein"/>
    <property type="match status" value="1"/>
</dbReference>
<protein>
    <submittedName>
        <fullName evidence="5">Amino acid ABC transporter, ATPase, His/Glu/Gln/Arg/opine</fullName>
    </submittedName>
</protein>
<dbReference type="NCBIfam" id="NF008653">
    <property type="entry name" value="PRK11650.1"/>
    <property type="match status" value="1"/>
</dbReference>
<dbReference type="STRING" id="745776.DGo_CA1791"/>
<evidence type="ECO:0000256" key="3">
    <source>
        <dbReference type="ARBA" id="ARBA00022840"/>
    </source>
</evidence>
<dbReference type="SUPFAM" id="SSF52540">
    <property type="entry name" value="P-loop containing nucleoside triphosphate hydrolases"/>
    <property type="match status" value="1"/>
</dbReference>
<dbReference type="GO" id="GO:0005524">
    <property type="term" value="F:ATP binding"/>
    <property type="evidence" value="ECO:0007669"/>
    <property type="project" value="UniProtKB-KW"/>
</dbReference>
<dbReference type="GO" id="GO:0140359">
    <property type="term" value="F:ABC-type transporter activity"/>
    <property type="evidence" value="ECO:0007669"/>
    <property type="project" value="InterPro"/>
</dbReference>
<dbReference type="InterPro" id="IPR003593">
    <property type="entry name" value="AAA+_ATPase"/>
</dbReference>
<dbReference type="InterPro" id="IPR017871">
    <property type="entry name" value="ABC_transporter-like_CS"/>
</dbReference>
<dbReference type="InterPro" id="IPR005116">
    <property type="entry name" value="Transp-assoc_OB_typ1"/>
</dbReference>
<dbReference type="RefSeq" id="WP_014685201.1">
    <property type="nucleotide sequence ID" value="NC_017790.1"/>
</dbReference>
<dbReference type="SUPFAM" id="SSF50331">
    <property type="entry name" value="MOP-like"/>
    <property type="match status" value="1"/>
</dbReference>
<dbReference type="eggNOG" id="COG3842">
    <property type="taxonomic scope" value="Bacteria"/>
</dbReference>
<dbReference type="Pfam" id="PF03459">
    <property type="entry name" value="TOBE"/>
    <property type="match status" value="1"/>
</dbReference>
<dbReference type="GO" id="GO:0055052">
    <property type="term" value="C:ATP-binding cassette (ABC) transporter complex, substrate-binding subunit-containing"/>
    <property type="evidence" value="ECO:0007669"/>
    <property type="project" value="TreeGrafter"/>
</dbReference>
<dbReference type="PANTHER" id="PTHR43875">
    <property type="entry name" value="MALTODEXTRIN IMPORT ATP-BINDING PROTEIN MSMX"/>
    <property type="match status" value="1"/>
</dbReference>
<dbReference type="EMBL" id="CP002191">
    <property type="protein sequence ID" value="AFD25718.1"/>
    <property type="molecule type" value="Genomic_DNA"/>
</dbReference>
<gene>
    <name evidence="5" type="ordered locus">DGo_CA1791</name>
</gene>
<dbReference type="SMART" id="SM00382">
    <property type="entry name" value="AAA"/>
    <property type="match status" value="1"/>
</dbReference>
<evidence type="ECO:0000313" key="6">
    <source>
        <dbReference type="Proteomes" id="UP000007575"/>
    </source>
</evidence>
<dbReference type="CDD" id="cd03301">
    <property type="entry name" value="ABC_MalK_N"/>
    <property type="match status" value="1"/>
</dbReference>
<sequence>MAEVILEHINKRYGTKHHAVKDFNLHIADREFMVFVGPSGCGKSTTLRMIAGLEDISDGILKIGDRVVNDVPPKDRDIAMVFQNYALYPHMNVYENMAFGLKLRKTPKEEIDKRVRDAAKILQIEHLLGRKPKELSGGQRQRVAMGRAIVREPKVFLMDEPLSNLDAKLRVEMRSQISQLHRRLGATIVYVTHDQVEAMTLGNRIVVMRDGVIMQVDTPMNLYDFPQNKFVAGFIGSPSMNFLSGKVQNGEFVIGQSRVAPMGRLAQSLKAYEGKDVQMGIRPEHVGVVGMSDLPQGTNVLHGKVVVVEPLGAQTDLIIEVAGQNMTVKVEGQALVQPGDDIQLLVDQTRLHAYDTATEMAIDRGTPTGTRGQADTLGLGYEYPGMSSGQAQARAPQGLGLGGVGTGGMPVAEGERVIVAKTER</sequence>
<dbReference type="PATRIC" id="fig|745776.4.peg.1839"/>
<dbReference type="Pfam" id="PF17912">
    <property type="entry name" value="OB_MalK"/>
    <property type="match status" value="1"/>
</dbReference>
<dbReference type="Gene3D" id="2.40.50.140">
    <property type="entry name" value="Nucleic acid-binding proteins"/>
    <property type="match status" value="1"/>
</dbReference>
<keyword evidence="6" id="KW-1185">Reference proteome</keyword>
<dbReference type="PROSITE" id="PS50893">
    <property type="entry name" value="ABC_TRANSPORTER_2"/>
    <property type="match status" value="1"/>
</dbReference>
<reference evidence="5 6" key="1">
    <citation type="journal article" date="2012" name="PLoS ONE">
        <title>Genome sequence and transcriptome analysis of the radioresistant bacterium Deinococcus gobiensis: insights into the extreme environmental adaptations.</title>
        <authorList>
            <person name="Yuan M."/>
            <person name="Chen M."/>
            <person name="Zhang W."/>
            <person name="Lu W."/>
            <person name="Wang J."/>
            <person name="Yang M."/>
            <person name="Zhao P."/>
            <person name="Tang R."/>
            <person name="Li X."/>
            <person name="Hao Y."/>
            <person name="Zhou Z."/>
            <person name="Zhan Y."/>
            <person name="Yu H."/>
            <person name="Teng C."/>
            <person name="Yan Y."/>
            <person name="Ping S."/>
            <person name="Wang Y."/>
            <person name="Lin M."/>
        </authorList>
    </citation>
    <scope>NUCLEOTIDE SEQUENCE [LARGE SCALE GENOMIC DNA]</scope>
    <source>
        <strain evidence="5 6">I-0</strain>
    </source>
</reference>
<keyword evidence="1" id="KW-0813">Transport</keyword>
<evidence type="ECO:0000259" key="4">
    <source>
        <dbReference type="PROSITE" id="PS50893"/>
    </source>
</evidence>
<dbReference type="Pfam" id="PF00005">
    <property type="entry name" value="ABC_tran"/>
    <property type="match status" value="1"/>
</dbReference>
<evidence type="ECO:0000256" key="1">
    <source>
        <dbReference type="ARBA" id="ARBA00022448"/>
    </source>
</evidence>
<dbReference type="Gene3D" id="2.40.50.100">
    <property type="match status" value="1"/>
</dbReference>
<feature type="domain" description="ABC transporter" evidence="4">
    <location>
        <begin position="4"/>
        <end position="235"/>
    </location>
</feature>
<evidence type="ECO:0000256" key="2">
    <source>
        <dbReference type="ARBA" id="ARBA00022741"/>
    </source>
</evidence>
<dbReference type="InterPro" id="IPR047641">
    <property type="entry name" value="ABC_transpr_MalK/UgpC-like"/>
</dbReference>
<evidence type="ECO:0000313" key="5">
    <source>
        <dbReference type="EMBL" id="AFD25718.1"/>
    </source>
</evidence>
<accession>H8GWG8</accession>
<dbReference type="Gene3D" id="3.40.50.300">
    <property type="entry name" value="P-loop containing nucleotide triphosphate hydrolases"/>
    <property type="match status" value="1"/>
</dbReference>
<dbReference type="InterPro" id="IPR012340">
    <property type="entry name" value="NA-bd_OB-fold"/>
</dbReference>
<keyword evidence="2" id="KW-0547">Nucleotide-binding</keyword>
<dbReference type="Proteomes" id="UP000007575">
    <property type="component" value="Chromosome"/>
</dbReference>
<dbReference type="InterPro" id="IPR015855">
    <property type="entry name" value="ABC_transpr_MalK-like"/>
</dbReference>
<dbReference type="KEGG" id="dgo:DGo_CA1791"/>
<dbReference type="InterPro" id="IPR040582">
    <property type="entry name" value="OB_MalK-like"/>
</dbReference>
<dbReference type="PANTHER" id="PTHR43875:SF1">
    <property type="entry name" value="OSMOPROTECTIVE COMPOUNDS UPTAKE ATP-BINDING PROTEIN GGTA"/>
    <property type="match status" value="1"/>
</dbReference>